<dbReference type="InterPro" id="IPR014764">
    <property type="entry name" value="DCN-prot"/>
</dbReference>
<dbReference type="GO" id="GO:0031624">
    <property type="term" value="F:ubiquitin conjugating enzyme binding"/>
    <property type="evidence" value="ECO:0007669"/>
    <property type="project" value="TreeGrafter"/>
</dbReference>
<dbReference type="PROSITE" id="PS51229">
    <property type="entry name" value="DCUN1"/>
    <property type="match status" value="1"/>
</dbReference>
<comment type="caution">
    <text evidence="4">The sequence shown here is derived from an EMBL/GenBank/DDBJ whole genome shotgun (WGS) entry which is preliminary data.</text>
</comment>
<reference evidence="4" key="1">
    <citation type="journal article" date="2020" name="Microb. Genom.">
        <title>Genetic diversity of clinical and environmental Mucorales isolates obtained from an investigation of mucormycosis cases among solid organ transplant recipients.</title>
        <authorList>
            <person name="Nguyen M.H."/>
            <person name="Kaul D."/>
            <person name="Muto C."/>
            <person name="Cheng S.J."/>
            <person name="Richter R.A."/>
            <person name="Bruno V.M."/>
            <person name="Liu G."/>
            <person name="Beyhan S."/>
            <person name="Sundermann A.J."/>
            <person name="Mounaud S."/>
            <person name="Pasculle A.W."/>
            <person name="Nierman W.C."/>
            <person name="Driscoll E."/>
            <person name="Cumbie R."/>
            <person name="Clancy C.J."/>
            <person name="Dupont C.L."/>
        </authorList>
    </citation>
    <scope>NUCLEOTIDE SEQUENCE</scope>
    <source>
        <strain evidence="4">GL16</strain>
    </source>
</reference>
<dbReference type="GO" id="GO:0097602">
    <property type="term" value="F:cullin family protein binding"/>
    <property type="evidence" value="ECO:0007669"/>
    <property type="project" value="TreeGrafter"/>
</dbReference>
<dbReference type="PANTHER" id="PTHR12281">
    <property type="entry name" value="RP42 RELATED"/>
    <property type="match status" value="1"/>
</dbReference>
<evidence type="ECO:0000256" key="1">
    <source>
        <dbReference type="ARBA" id="ARBA00022786"/>
    </source>
</evidence>
<organism evidence="4 5">
    <name type="scientific">Rhizopus oryzae</name>
    <name type="common">Mucormycosis agent</name>
    <name type="synonym">Rhizopus arrhizus var. delemar</name>
    <dbReference type="NCBI Taxonomy" id="64495"/>
    <lineage>
        <taxon>Eukaryota</taxon>
        <taxon>Fungi</taxon>
        <taxon>Fungi incertae sedis</taxon>
        <taxon>Mucoromycota</taxon>
        <taxon>Mucoromycotina</taxon>
        <taxon>Mucoromycetes</taxon>
        <taxon>Mucorales</taxon>
        <taxon>Mucorineae</taxon>
        <taxon>Rhizopodaceae</taxon>
        <taxon>Rhizopus</taxon>
    </lineage>
</organism>
<dbReference type="PANTHER" id="PTHR12281:SF31">
    <property type="entry name" value="DCN1-LIKE PROTEIN 3"/>
    <property type="match status" value="1"/>
</dbReference>
<keyword evidence="1" id="KW-0833">Ubl conjugation pathway</keyword>
<dbReference type="InterPro" id="IPR009060">
    <property type="entry name" value="UBA-like_sf"/>
</dbReference>
<accession>A0A9P6YPX0</accession>
<dbReference type="GO" id="GO:0045116">
    <property type="term" value="P:protein neddylation"/>
    <property type="evidence" value="ECO:0007669"/>
    <property type="project" value="TreeGrafter"/>
</dbReference>
<comment type="function">
    <text evidence="2">Neddylation of cullins play an essential role in the regulation of SCF-type complexes activity.</text>
</comment>
<evidence type="ECO:0000313" key="4">
    <source>
        <dbReference type="EMBL" id="KAG1554198.1"/>
    </source>
</evidence>
<dbReference type="Gene3D" id="1.10.8.10">
    <property type="entry name" value="DNA helicase RuvA subunit, C-terminal domain"/>
    <property type="match status" value="1"/>
</dbReference>
<gene>
    <name evidence="4" type="ORF">G6F51_000118</name>
</gene>
<dbReference type="Pfam" id="PF14555">
    <property type="entry name" value="UBA_4"/>
    <property type="match status" value="1"/>
</dbReference>
<protein>
    <recommendedName>
        <fullName evidence="2">Defective in cullin neddylation protein</fullName>
    </recommendedName>
</protein>
<dbReference type="Pfam" id="PF03556">
    <property type="entry name" value="Cullin_binding"/>
    <property type="match status" value="1"/>
</dbReference>
<dbReference type="GO" id="GO:0032182">
    <property type="term" value="F:ubiquitin-like protein binding"/>
    <property type="evidence" value="ECO:0007669"/>
    <property type="project" value="TreeGrafter"/>
</dbReference>
<dbReference type="Gene3D" id="1.10.238.10">
    <property type="entry name" value="EF-hand"/>
    <property type="match status" value="1"/>
</dbReference>
<dbReference type="Proteomes" id="UP000717996">
    <property type="component" value="Unassembled WGS sequence"/>
</dbReference>
<dbReference type="FunFam" id="1.10.238.200:FF:000003">
    <property type="entry name" value="DCN1-like protein 3"/>
    <property type="match status" value="1"/>
</dbReference>
<dbReference type="EMBL" id="JAANIT010000005">
    <property type="protein sequence ID" value="KAG1554198.1"/>
    <property type="molecule type" value="Genomic_DNA"/>
</dbReference>
<feature type="domain" description="DCUN1" evidence="3">
    <location>
        <begin position="36"/>
        <end position="225"/>
    </location>
</feature>
<proteinExistence type="predicted"/>
<dbReference type="InterPro" id="IPR005176">
    <property type="entry name" value="PONY_dom"/>
</dbReference>
<evidence type="ECO:0000313" key="5">
    <source>
        <dbReference type="Proteomes" id="UP000717996"/>
    </source>
</evidence>
<dbReference type="SUPFAM" id="SSF46934">
    <property type="entry name" value="UBA-like"/>
    <property type="match status" value="1"/>
</dbReference>
<evidence type="ECO:0000259" key="3">
    <source>
        <dbReference type="PROSITE" id="PS51229"/>
    </source>
</evidence>
<dbReference type="GO" id="GO:0005886">
    <property type="term" value="C:plasma membrane"/>
    <property type="evidence" value="ECO:0007669"/>
    <property type="project" value="UniProtKB-ARBA"/>
</dbReference>
<sequence>MEFTQLSEKDSIQTLKATNWNLQLAINSFYESKRNVDTHKIRSMFNKYKDPQRPDIISVDGTMNLCNDLDIEPTQLEFLLLSHQLNSERMGEFSREGFINGCTQLEADSIDKLKKKLQTTLINNYHSDEGFRKIYNYAFLFGRQTGQKSLGLEAAIELWRLLLGDRSSLLEEWIKFLQECHNKAISRDTWNLFLDFVSQVDMNLENYDSEGAWPILIDEVNILHDYYLYSD</sequence>
<evidence type="ECO:0000256" key="2">
    <source>
        <dbReference type="RuleBase" id="RU410713"/>
    </source>
</evidence>
<dbReference type="AlphaFoldDB" id="A0A9P6YPX0"/>
<dbReference type="InterPro" id="IPR042460">
    <property type="entry name" value="DCN1-like_PONY"/>
</dbReference>
<name>A0A9P6YPX0_RHIOR</name>
<dbReference type="GO" id="GO:0000151">
    <property type="term" value="C:ubiquitin ligase complex"/>
    <property type="evidence" value="ECO:0007669"/>
    <property type="project" value="TreeGrafter"/>
</dbReference>
<dbReference type="Gene3D" id="1.10.238.200">
    <property type="entry name" value="Cullin, PONY binding domain"/>
    <property type="match status" value="1"/>
</dbReference>